<dbReference type="STRING" id="1777138.AWB77_00048"/>
<reference evidence="3" key="1">
    <citation type="submission" date="2016-01" db="EMBL/GenBank/DDBJ databases">
        <authorList>
            <person name="Peeters C."/>
        </authorList>
    </citation>
    <scope>NUCLEOTIDE SEQUENCE</scope>
    <source>
        <strain evidence="3">LMG 29320</strain>
    </source>
</reference>
<dbReference type="GO" id="GO:0035243">
    <property type="term" value="F:protein-arginine omega-N symmetric methyltransferase activity"/>
    <property type="evidence" value="ECO:0007669"/>
    <property type="project" value="TreeGrafter"/>
</dbReference>
<dbReference type="Pfam" id="PF02636">
    <property type="entry name" value="Methyltransf_28"/>
    <property type="match status" value="1"/>
</dbReference>
<keyword evidence="2" id="KW-0808">Transferase</keyword>
<evidence type="ECO:0000256" key="1">
    <source>
        <dbReference type="ARBA" id="ARBA00022603"/>
    </source>
</evidence>
<dbReference type="InterPro" id="IPR029063">
    <property type="entry name" value="SAM-dependent_MTases_sf"/>
</dbReference>
<keyword evidence="4" id="KW-1185">Reference proteome</keyword>
<evidence type="ECO:0008006" key="5">
    <source>
        <dbReference type="Google" id="ProtNLM"/>
    </source>
</evidence>
<sequence>MGEENGVEALIYNTGMNPKARQSDSLPAPGADALAQSEALTGLIRERIAAAGGWLPFDRYMDLALYAPGLGYYSGGATKFGRRAEDGSDFVTAPELSPLFATTLARPIAQALQQSDTRHLMEFGAGTGKLAAGLLNALAGLDVAFDSYSIVDLSGELRARQRETIEKEAGLHASKVKWLDALPDGFDGVVIGNEVLDAMPVRLVVRKLGAWHERGVVVLNDRFAFDDRPIARDAQIDLIDAAIDEANDEPFAEYLTETHEAALAFTKTVCTMLTRGAAFFIDYGFPRREFYHAQRATGTLMCHYRHRAHADAFLYPGLQDITAHVEFTGIAEAGVETGADLLGFTSQARFLMNAGITDVLSALDPADVTRFLPAANAVQKLLSEAEMGELFKVIAFSRGIDGTLDAFSTGDRSHTL</sequence>
<dbReference type="Proteomes" id="UP000054903">
    <property type="component" value="Unassembled WGS sequence"/>
</dbReference>
<accession>A0A157Z0X7</accession>
<dbReference type="SUPFAM" id="SSF53335">
    <property type="entry name" value="S-adenosyl-L-methionine-dependent methyltransferases"/>
    <property type="match status" value="1"/>
</dbReference>
<organism evidence="3 4">
    <name type="scientific">Caballeronia fortuita</name>
    <dbReference type="NCBI Taxonomy" id="1777138"/>
    <lineage>
        <taxon>Bacteria</taxon>
        <taxon>Pseudomonadati</taxon>
        <taxon>Pseudomonadota</taxon>
        <taxon>Betaproteobacteria</taxon>
        <taxon>Burkholderiales</taxon>
        <taxon>Burkholderiaceae</taxon>
        <taxon>Caballeronia</taxon>
    </lineage>
</organism>
<dbReference type="Gene3D" id="3.40.50.12710">
    <property type="match status" value="1"/>
</dbReference>
<dbReference type="EMBL" id="FCNX02000001">
    <property type="protein sequence ID" value="SAK39141.1"/>
    <property type="molecule type" value="Genomic_DNA"/>
</dbReference>
<name>A0A157Z0X7_9BURK</name>
<dbReference type="PANTHER" id="PTHR12049">
    <property type="entry name" value="PROTEIN ARGININE METHYLTRANSFERASE NDUFAF7, MITOCHONDRIAL"/>
    <property type="match status" value="1"/>
</dbReference>
<dbReference type="PANTHER" id="PTHR12049:SF7">
    <property type="entry name" value="PROTEIN ARGININE METHYLTRANSFERASE NDUFAF7, MITOCHONDRIAL"/>
    <property type="match status" value="1"/>
</dbReference>
<keyword evidence="1" id="KW-0489">Methyltransferase</keyword>
<evidence type="ECO:0000313" key="4">
    <source>
        <dbReference type="Proteomes" id="UP000054903"/>
    </source>
</evidence>
<dbReference type="GO" id="GO:0032259">
    <property type="term" value="P:methylation"/>
    <property type="evidence" value="ECO:0007669"/>
    <property type="project" value="UniProtKB-KW"/>
</dbReference>
<protein>
    <recommendedName>
        <fullName evidence="5">SAM-dependent methyltransferase</fullName>
    </recommendedName>
</protein>
<evidence type="ECO:0000256" key="2">
    <source>
        <dbReference type="ARBA" id="ARBA00022679"/>
    </source>
</evidence>
<dbReference type="AlphaFoldDB" id="A0A157Z0X7"/>
<evidence type="ECO:0000313" key="3">
    <source>
        <dbReference type="EMBL" id="SAK39141.1"/>
    </source>
</evidence>
<dbReference type="InterPro" id="IPR003788">
    <property type="entry name" value="NDUFAF7"/>
</dbReference>
<proteinExistence type="predicted"/>
<gene>
    <name evidence="3" type="ORF">AWB77_00048</name>
</gene>
<dbReference type="InterPro" id="IPR038375">
    <property type="entry name" value="NDUFAF7_sf"/>
</dbReference>
<comment type="caution">
    <text evidence="3">The sequence shown here is derived from an EMBL/GenBank/DDBJ whole genome shotgun (WGS) entry which is preliminary data.</text>
</comment>